<comment type="caution">
    <text evidence="13">The sequence shown here is derived from an EMBL/GenBank/DDBJ whole genome shotgun (WGS) entry which is preliminary data.</text>
</comment>
<sequence>MGSKLQTAWDNILAGRSGITHIDHFDPAETPVKISGAVRDFDVDEYITPKDQKKMDIFVHYGLGAAIQAIRDAGIDAEEAKLDPERVGVAIGSGIGGLPGIEKGHVALMNGGPRKVSPFFIPSSLVNMVSGNLSIMYGFKGPNIAIVTACTTGTHNIGDAARMIAYGDADVMIAGGAEMASTPLCISGFAAARALSTRNDDPAAASRPWDRDRDGFVIGDGAGVLVLESYEHAKARGARIYCELAGYALNADAYHMTQPSGEGATRCMKLALRDAGANVDEVDYINAHGTSTPVGDRAESDAIKRAFGEHAQRLAVSSTKSMTGHLLGAAGGVEAVFSILALRDQVLPPTINLENPDEGCDLDYVPNIAREAKLNCALSNSFGFGGTNGSLLFRKI</sequence>
<keyword evidence="5" id="KW-0276">Fatty acid metabolism</keyword>
<comment type="similarity">
    <text evidence="2 11">Belongs to the thiolase-like superfamily. Beta-ketoacyl-ACP synthases family.</text>
</comment>
<keyword evidence="4 11" id="KW-0808">Transferase</keyword>
<keyword evidence="6" id="KW-0443">Lipid metabolism</keyword>
<accession>A0A1A6C872</accession>
<dbReference type="PROSITE" id="PS52004">
    <property type="entry name" value="KS3_2"/>
    <property type="match status" value="1"/>
</dbReference>
<keyword evidence="3" id="KW-0444">Lipid biosynthesis</keyword>
<dbReference type="GO" id="GO:0005829">
    <property type="term" value="C:cytosol"/>
    <property type="evidence" value="ECO:0007669"/>
    <property type="project" value="TreeGrafter"/>
</dbReference>
<dbReference type="GO" id="GO:0004315">
    <property type="term" value="F:3-oxoacyl-[acyl-carrier-protein] synthase activity"/>
    <property type="evidence" value="ECO:0007669"/>
    <property type="project" value="UniProtKB-UniRule"/>
</dbReference>
<evidence type="ECO:0000259" key="12">
    <source>
        <dbReference type="PROSITE" id="PS52004"/>
    </source>
</evidence>
<dbReference type="Pfam" id="PF00109">
    <property type="entry name" value="ketoacyl-synt"/>
    <property type="match status" value="1"/>
</dbReference>
<organism evidence="13 14">
    <name type="scientific">Acidihalobacter prosperus</name>
    <dbReference type="NCBI Taxonomy" id="160660"/>
    <lineage>
        <taxon>Bacteria</taxon>
        <taxon>Pseudomonadati</taxon>
        <taxon>Pseudomonadota</taxon>
        <taxon>Gammaproteobacteria</taxon>
        <taxon>Chromatiales</taxon>
        <taxon>Ectothiorhodospiraceae</taxon>
        <taxon>Acidihalobacter</taxon>
    </lineage>
</organism>
<keyword evidence="7" id="KW-0275">Fatty acid biosynthesis</keyword>
<keyword evidence="8" id="KW-0012">Acyltransferase</keyword>
<evidence type="ECO:0000256" key="2">
    <source>
        <dbReference type="ARBA" id="ARBA00008467"/>
    </source>
</evidence>
<evidence type="ECO:0000313" key="14">
    <source>
        <dbReference type="Proteomes" id="UP000029273"/>
    </source>
</evidence>
<evidence type="ECO:0000256" key="6">
    <source>
        <dbReference type="ARBA" id="ARBA00023098"/>
    </source>
</evidence>
<dbReference type="Pfam" id="PF02801">
    <property type="entry name" value="Ketoacyl-synt_C"/>
    <property type="match status" value="1"/>
</dbReference>
<evidence type="ECO:0000256" key="7">
    <source>
        <dbReference type="ARBA" id="ARBA00023160"/>
    </source>
</evidence>
<dbReference type="SUPFAM" id="SSF53901">
    <property type="entry name" value="Thiolase-like"/>
    <property type="match status" value="2"/>
</dbReference>
<dbReference type="Gene3D" id="3.40.47.10">
    <property type="match status" value="1"/>
</dbReference>
<dbReference type="PROSITE" id="PS00606">
    <property type="entry name" value="KS3_1"/>
    <property type="match status" value="1"/>
</dbReference>
<dbReference type="UniPathway" id="UPA00094"/>
<dbReference type="InterPro" id="IPR017568">
    <property type="entry name" value="3-oxoacyl-ACP_synth-2"/>
</dbReference>
<evidence type="ECO:0000256" key="9">
    <source>
        <dbReference type="NCBIfam" id="TIGR03150"/>
    </source>
</evidence>
<dbReference type="EC" id="2.3.1.179" evidence="9"/>
<feature type="active site" description="For beta-ketoacyl synthase activity" evidence="10">
    <location>
        <position position="150"/>
    </location>
</feature>
<dbReference type="InterPro" id="IPR014031">
    <property type="entry name" value="Ketoacyl_synth_C"/>
</dbReference>
<evidence type="ECO:0000256" key="10">
    <source>
        <dbReference type="PIRSR" id="PIRSR000447-1"/>
    </source>
</evidence>
<dbReference type="STRING" id="160660.BJI67_07675"/>
<dbReference type="PANTHER" id="PTHR11712">
    <property type="entry name" value="POLYKETIDE SYNTHASE-RELATED"/>
    <property type="match status" value="1"/>
</dbReference>
<dbReference type="Proteomes" id="UP000029273">
    <property type="component" value="Unassembled WGS sequence"/>
</dbReference>
<dbReference type="InterPro" id="IPR016039">
    <property type="entry name" value="Thiolase-like"/>
</dbReference>
<evidence type="ECO:0000256" key="4">
    <source>
        <dbReference type="ARBA" id="ARBA00022679"/>
    </source>
</evidence>
<evidence type="ECO:0000256" key="11">
    <source>
        <dbReference type="RuleBase" id="RU003694"/>
    </source>
</evidence>
<dbReference type="EMBL" id="JQSG02000001">
    <property type="protein sequence ID" value="OBS10756.1"/>
    <property type="molecule type" value="Genomic_DNA"/>
</dbReference>
<dbReference type="InterPro" id="IPR000794">
    <property type="entry name" value="Beta-ketoacyl_synthase"/>
</dbReference>
<evidence type="ECO:0000256" key="3">
    <source>
        <dbReference type="ARBA" id="ARBA00022516"/>
    </source>
</evidence>
<name>A0A1A6C872_9GAMM</name>
<dbReference type="CDD" id="cd00834">
    <property type="entry name" value="KAS_I_II"/>
    <property type="match status" value="1"/>
</dbReference>
<dbReference type="NCBIfam" id="TIGR03150">
    <property type="entry name" value="fabF"/>
    <property type="match status" value="1"/>
</dbReference>
<evidence type="ECO:0000313" key="13">
    <source>
        <dbReference type="EMBL" id="OBS10756.1"/>
    </source>
</evidence>
<dbReference type="SMART" id="SM00825">
    <property type="entry name" value="PKS_KS"/>
    <property type="match status" value="1"/>
</dbReference>
<evidence type="ECO:0000256" key="5">
    <source>
        <dbReference type="ARBA" id="ARBA00022832"/>
    </source>
</evidence>
<dbReference type="FunFam" id="3.40.47.10:FF:000009">
    <property type="entry name" value="3-oxoacyl-[acyl-carrier-protein] synthase 2"/>
    <property type="match status" value="1"/>
</dbReference>
<evidence type="ECO:0000256" key="8">
    <source>
        <dbReference type="ARBA" id="ARBA00023315"/>
    </source>
</evidence>
<dbReference type="NCBIfam" id="NF005589">
    <property type="entry name" value="PRK07314.1"/>
    <property type="match status" value="1"/>
</dbReference>
<dbReference type="InterPro" id="IPR014030">
    <property type="entry name" value="Ketoacyl_synth_N"/>
</dbReference>
<dbReference type="InterPro" id="IPR018201">
    <property type="entry name" value="Ketoacyl_synth_AS"/>
</dbReference>
<dbReference type="AlphaFoldDB" id="A0A1A6C872"/>
<dbReference type="GO" id="GO:0006633">
    <property type="term" value="P:fatty acid biosynthetic process"/>
    <property type="evidence" value="ECO:0007669"/>
    <property type="project" value="UniProtKB-UniRule"/>
</dbReference>
<comment type="pathway">
    <text evidence="1">Lipid metabolism; fatty acid biosynthesis.</text>
</comment>
<keyword evidence="14" id="KW-1185">Reference proteome</keyword>
<dbReference type="PANTHER" id="PTHR11712:SF336">
    <property type="entry name" value="3-OXOACYL-[ACYL-CARRIER-PROTEIN] SYNTHASE, MITOCHONDRIAL"/>
    <property type="match status" value="1"/>
</dbReference>
<reference evidence="13 14" key="1">
    <citation type="journal article" date="2014" name="Genome Announc.">
        <title>Draft Genome Sequence of the Iron-Oxidizing, Acidophilic, and Halotolerant 'Thiobacillus prosperus' Type Strain DSM 5130.</title>
        <authorList>
            <person name="Ossandon F.J."/>
            <person name="Cardenas J.P."/>
            <person name="Corbett M."/>
            <person name="Quatrini R."/>
            <person name="Holmes D.S."/>
            <person name="Watkin E."/>
        </authorList>
    </citation>
    <scope>NUCLEOTIDE SEQUENCE [LARGE SCALE GENOMIC DNA]</scope>
    <source>
        <strain evidence="13 14">DSM 5130</strain>
    </source>
</reference>
<evidence type="ECO:0000256" key="1">
    <source>
        <dbReference type="ARBA" id="ARBA00005194"/>
    </source>
</evidence>
<gene>
    <name evidence="13" type="ORF">Thpro_020472</name>
</gene>
<dbReference type="PIRSF" id="PIRSF000447">
    <property type="entry name" value="KAS_II"/>
    <property type="match status" value="1"/>
</dbReference>
<protein>
    <recommendedName>
        <fullName evidence="9">Beta-ketoacyl-ACP synthase II</fullName>
        <ecNumber evidence="9">2.3.1.179</ecNumber>
    </recommendedName>
</protein>
<feature type="domain" description="Ketosynthase family 3 (KS3)" evidence="12">
    <location>
        <begin position="1"/>
        <end position="395"/>
    </location>
</feature>
<proteinExistence type="inferred from homology"/>
<dbReference type="InterPro" id="IPR020841">
    <property type="entry name" value="PKS_Beta-ketoAc_synthase_dom"/>
</dbReference>